<evidence type="ECO:0000256" key="3">
    <source>
        <dbReference type="ARBA" id="ARBA00022448"/>
    </source>
</evidence>
<sequence length="569" mass="62773">MKRKSLSLTALVLALCLVLGACGSGTGSSVPADTSSAGDGSAASTGAAGEGGSGAEQNLRVSMAGALTDCNPLTDTTNEGAEVLGCILEGLVRQDKEGKIEQGSGLAESWTISDDGTIYTFKLRDATWSDGVPITAAQFAYAWEKVFNPETASQFSYMLYNIKGAEEYNTGKITDFSQVGVKAVDEKTLEVTLTAPADYFLSMLVIPEFGPLPENTVEDMGSNFFLDVDHMVFNGPYVMTEWIPDQSMSFKKNENYWDADSVKLDTLKIEFVIETSTIVNLFDTNQIDVMLVQPEFLDLYRDRPGFISVTEPVTEFVKFNCENEYFSNEKIRRAFSMSLNRVSYLNDFMKSGSTPAYGFVPPSITGTNGNDFRSEVGDLYYDIGTNDGALEEAKKLLEEGLKEVGKSFEEFNQGLSLVIGEGDANLKTAQVFQQFWKTNLGVDVEVRSMKYALREDAYNTGDWTIAKEGWGADYNDAQSFLELFESNSPYNDCHYSNPDYDKLMDESKSLTGDDRLAKMQEAEKVLVGDDAGIAPTFFQTRSWVTQDNVKGIVRHGIGLRTDYKWAYIA</sequence>
<feature type="region of interest" description="Disordered" evidence="5">
    <location>
        <begin position="29"/>
        <end position="55"/>
    </location>
</feature>
<dbReference type="CDD" id="cd08504">
    <property type="entry name" value="PBP2_OppA"/>
    <property type="match status" value="1"/>
</dbReference>
<accession>A0ABT1S1B9</accession>
<protein>
    <submittedName>
        <fullName evidence="8">Peptide ABC transporter substrate-binding protein</fullName>
    </submittedName>
</protein>
<name>A0ABT1S1B9_9FIRM</name>
<evidence type="ECO:0000256" key="5">
    <source>
        <dbReference type="SAM" id="MobiDB-lite"/>
    </source>
</evidence>
<evidence type="ECO:0000256" key="2">
    <source>
        <dbReference type="ARBA" id="ARBA00005695"/>
    </source>
</evidence>
<feature type="compositionally biased region" description="Low complexity" evidence="5">
    <location>
        <begin position="32"/>
        <end position="47"/>
    </location>
</feature>
<evidence type="ECO:0000313" key="9">
    <source>
        <dbReference type="Proteomes" id="UP001524473"/>
    </source>
</evidence>
<feature type="chain" id="PRO_5046824434" evidence="6">
    <location>
        <begin position="22"/>
        <end position="569"/>
    </location>
</feature>
<dbReference type="EMBL" id="JANFZH010000029">
    <property type="protein sequence ID" value="MCQ4840728.1"/>
    <property type="molecule type" value="Genomic_DNA"/>
</dbReference>
<evidence type="ECO:0000256" key="6">
    <source>
        <dbReference type="SAM" id="SignalP"/>
    </source>
</evidence>
<comment type="caution">
    <text evidence="8">The sequence shown here is derived from an EMBL/GenBank/DDBJ whole genome shotgun (WGS) entry which is preliminary data.</text>
</comment>
<comment type="subcellular location">
    <subcellularLocation>
        <location evidence="1">Cell envelope</location>
    </subcellularLocation>
</comment>
<organism evidence="8 9">
    <name type="scientific">Neglectibacter timonensis</name>
    <dbReference type="NCBI Taxonomy" id="1776382"/>
    <lineage>
        <taxon>Bacteria</taxon>
        <taxon>Bacillati</taxon>
        <taxon>Bacillota</taxon>
        <taxon>Clostridia</taxon>
        <taxon>Eubacteriales</taxon>
        <taxon>Oscillospiraceae</taxon>
        <taxon>Neglectibacter</taxon>
    </lineage>
</organism>
<dbReference type="InterPro" id="IPR030678">
    <property type="entry name" value="Peptide/Ni-bd"/>
</dbReference>
<reference evidence="8 9" key="1">
    <citation type="submission" date="2022-06" db="EMBL/GenBank/DDBJ databases">
        <title>Isolation of gut microbiota from human fecal samples.</title>
        <authorList>
            <person name="Pamer E.G."/>
            <person name="Barat B."/>
            <person name="Waligurski E."/>
            <person name="Medina S."/>
            <person name="Paddock L."/>
            <person name="Mostad J."/>
        </authorList>
    </citation>
    <scope>NUCLEOTIDE SEQUENCE [LARGE SCALE GENOMIC DNA]</scope>
    <source>
        <strain evidence="8 9">DFI.9.73</strain>
    </source>
</reference>
<dbReference type="Gene3D" id="3.90.76.10">
    <property type="entry name" value="Dipeptide-binding Protein, Domain 1"/>
    <property type="match status" value="1"/>
</dbReference>
<proteinExistence type="inferred from homology"/>
<keyword evidence="9" id="KW-1185">Reference proteome</keyword>
<dbReference type="SUPFAM" id="SSF53850">
    <property type="entry name" value="Periplasmic binding protein-like II"/>
    <property type="match status" value="1"/>
</dbReference>
<evidence type="ECO:0000313" key="8">
    <source>
        <dbReference type="EMBL" id="MCQ4840728.1"/>
    </source>
</evidence>
<dbReference type="PANTHER" id="PTHR30290">
    <property type="entry name" value="PERIPLASMIC BINDING COMPONENT OF ABC TRANSPORTER"/>
    <property type="match status" value="1"/>
</dbReference>
<evidence type="ECO:0000256" key="1">
    <source>
        <dbReference type="ARBA" id="ARBA00004196"/>
    </source>
</evidence>
<keyword evidence="4 6" id="KW-0732">Signal</keyword>
<dbReference type="PROSITE" id="PS51257">
    <property type="entry name" value="PROKAR_LIPOPROTEIN"/>
    <property type="match status" value="1"/>
</dbReference>
<dbReference type="PANTHER" id="PTHR30290:SF10">
    <property type="entry name" value="PERIPLASMIC OLIGOPEPTIDE-BINDING PROTEIN-RELATED"/>
    <property type="match status" value="1"/>
</dbReference>
<feature type="signal peptide" evidence="6">
    <location>
        <begin position="1"/>
        <end position="21"/>
    </location>
</feature>
<dbReference type="InterPro" id="IPR039424">
    <property type="entry name" value="SBP_5"/>
</dbReference>
<evidence type="ECO:0000256" key="4">
    <source>
        <dbReference type="ARBA" id="ARBA00022729"/>
    </source>
</evidence>
<keyword evidence="3" id="KW-0813">Transport</keyword>
<dbReference type="Gene3D" id="3.40.190.10">
    <property type="entry name" value="Periplasmic binding protein-like II"/>
    <property type="match status" value="1"/>
</dbReference>
<comment type="similarity">
    <text evidence="2">Belongs to the bacterial solute-binding protein 5 family.</text>
</comment>
<dbReference type="PIRSF" id="PIRSF002741">
    <property type="entry name" value="MppA"/>
    <property type="match status" value="1"/>
</dbReference>
<dbReference type="Proteomes" id="UP001524473">
    <property type="component" value="Unassembled WGS sequence"/>
</dbReference>
<dbReference type="RefSeq" id="WP_256192029.1">
    <property type="nucleotide sequence ID" value="NZ_JANFZG010000025.1"/>
</dbReference>
<gene>
    <name evidence="8" type="ORF">NE695_12490</name>
</gene>
<dbReference type="Gene3D" id="3.10.105.10">
    <property type="entry name" value="Dipeptide-binding Protein, Domain 3"/>
    <property type="match status" value="1"/>
</dbReference>
<dbReference type="InterPro" id="IPR000914">
    <property type="entry name" value="SBP_5_dom"/>
</dbReference>
<evidence type="ECO:0000259" key="7">
    <source>
        <dbReference type="Pfam" id="PF00496"/>
    </source>
</evidence>
<dbReference type="Pfam" id="PF00496">
    <property type="entry name" value="SBP_bac_5"/>
    <property type="match status" value="1"/>
</dbReference>
<feature type="domain" description="Solute-binding protein family 5" evidence="7">
    <location>
        <begin position="105"/>
        <end position="491"/>
    </location>
</feature>